<keyword evidence="2" id="KW-0862">Zinc</keyword>
<evidence type="ECO:0000259" key="5">
    <source>
        <dbReference type="PROSITE" id="PS50158"/>
    </source>
</evidence>
<dbReference type="SUPFAM" id="SSF53098">
    <property type="entry name" value="Ribonuclease H-like"/>
    <property type="match status" value="1"/>
</dbReference>
<dbReference type="GO" id="GO:0004190">
    <property type="term" value="F:aspartic-type endopeptidase activity"/>
    <property type="evidence" value="ECO:0007669"/>
    <property type="project" value="UniProtKB-KW"/>
</dbReference>
<protein>
    <submittedName>
        <fullName evidence="7">Retrovirus-related Pol polyprotein from transposon RE1</fullName>
    </submittedName>
</protein>
<feature type="domain" description="CCHC-type" evidence="5">
    <location>
        <begin position="339"/>
        <end position="352"/>
    </location>
</feature>
<dbReference type="Pfam" id="PF14223">
    <property type="entry name" value="Retrotran_gag_2"/>
    <property type="match status" value="1"/>
</dbReference>
<dbReference type="Pfam" id="PF14244">
    <property type="entry name" value="Retrotran_gag_3"/>
    <property type="match status" value="1"/>
</dbReference>
<keyword evidence="2" id="KW-0863">Zinc-finger</keyword>
<feature type="signal peptide" evidence="4">
    <location>
        <begin position="1"/>
        <end position="29"/>
    </location>
</feature>
<dbReference type="PANTHER" id="PTHR11439:SF500">
    <property type="entry name" value="RNA-DIRECTED DNA POLYMERASE"/>
    <property type="match status" value="1"/>
</dbReference>
<dbReference type="SUPFAM" id="SSF56672">
    <property type="entry name" value="DNA/RNA polymerases"/>
    <property type="match status" value="1"/>
</dbReference>
<dbReference type="PANTHER" id="PTHR11439">
    <property type="entry name" value="GAG-POL-RELATED RETROTRANSPOSON"/>
    <property type="match status" value="1"/>
</dbReference>
<dbReference type="Pfam" id="PF22936">
    <property type="entry name" value="Pol_BBD"/>
    <property type="match status" value="1"/>
</dbReference>
<evidence type="ECO:0000259" key="6">
    <source>
        <dbReference type="PROSITE" id="PS50994"/>
    </source>
</evidence>
<dbReference type="Pfam" id="PF07727">
    <property type="entry name" value="RVT_2"/>
    <property type="match status" value="1"/>
</dbReference>
<dbReference type="EMBL" id="QGNW01001571">
    <property type="protein sequence ID" value="RVW36492.1"/>
    <property type="molecule type" value="Genomic_DNA"/>
</dbReference>
<gene>
    <name evidence="7" type="primary">RE1_2537</name>
    <name evidence="7" type="ORF">CK203_074730</name>
</gene>
<evidence type="ECO:0000256" key="2">
    <source>
        <dbReference type="PROSITE-ProRule" id="PRU00047"/>
    </source>
</evidence>
<keyword evidence="1" id="KW-0645">Protease</keyword>
<dbReference type="PROSITE" id="PS50994">
    <property type="entry name" value="INTEGRASE"/>
    <property type="match status" value="1"/>
</dbReference>
<dbReference type="AlphaFoldDB" id="A0A438DM09"/>
<dbReference type="InterPro" id="IPR025724">
    <property type="entry name" value="GAG-pre-integrase_dom"/>
</dbReference>
<dbReference type="CDD" id="cd09272">
    <property type="entry name" value="RNase_HI_RT_Ty1"/>
    <property type="match status" value="1"/>
</dbReference>
<feature type="domain" description="Integrase catalytic" evidence="6">
    <location>
        <begin position="565"/>
        <end position="746"/>
    </location>
</feature>
<proteinExistence type="predicted"/>
<sequence length="991" mass="110876">MNVLKRVMAWISISFSLWLILITPALVGGSGGHSSSKEAALVGELNSISLRFSNDPFSSFCIIQMANTNDTSIPVSILPPYTTIISIKLDGSHNYLAWKMQFLNLLRGHDLMGFIDGTEACPPKHIASGSLNPAYVVWQKKDVCLLGWILASLSEKLVSTIYGLETSKQVWTALQTRFSSQSRSRISHLKRQLQTLTQGTKYCSEYLESAKTLADQLAAAGKPIDDQDLISFLLGGLQSSYTPFVTSFNFASRETDFTFEDFQAEFLGYENLLDVNHSVHNTDGPHFAFAANKSKAPTYVQKKRPPLPPTKMQNAASSNYRSQQTRSTPPQLPNNRPVCQICGKSGHTAIDCFHRFDYSYQGRFPLQDLAAMVAETNATFDHQVWYMDSGANAHITSYATNLTHQQPFRESETVTVGNGSGLQVLNTGSTTFNFDQSNFHLNKILHCPQAATNLISINQFCLDNNCYFILTANGFVVKENLTGRILLQGVVENDLYPLAGCKTFDKSLTCLSTTIGVRANADTWHSRLGHPSSVIFNSLFHSNKLSVKGSSTKLEFCLACQLGKAKQLPFPESSRQSSVLLTLIHSDVWVSPVQSTGGCSYYVLFIDDYSRYSWLYPLHRKSDVFATFVKFKTIAEKLFSTSIKQIQTDNGGEFTSNQFKKFLTAQGIFHRLTCPHTSQQNGIVERKHRHIQEMGLTLLAQSILDTPEPTSYTQAVSDPQWRAAMGREFDALMENGTYIERFKARLVAKGYDQKSGVDYHETFSPVIKPTTIRLVLAIAVHFHWPIQQLDVSNAFLHGFLDEEVFMEQPRGVEVDRSSQGLHLCQTKYICDLLDRTHMAGAKPLASLTVASTKLSSTNGELLSDPSTYRHIIGALQYCTITHPDISYAVNQLCQYMHQPRTPHWQAMKRVLRYLKGSVNHGLFYTPSPLQLHTYCDSDWAGNPDDRRYTSGYGVFLGRNLVSWSSKKQHVVSRSSTKAEYRSMALATAEVY</sequence>
<dbReference type="Gene3D" id="3.30.420.10">
    <property type="entry name" value="Ribonuclease H-like superfamily/Ribonuclease H"/>
    <property type="match status" value="1"/>
</dbReference>
<accession>A0A438DM09</accession>
<keyword evidence="1" id="KW-0378">Hydrolase</keyword>
<dbReference type="InterPro" id="IPR013103">
    <property type="entry name" value="RVT_2"/>
</dbReference>
<feature type="chain" id="PRO_5019258675" evidence="4">
    <location>
        <begin position="30"/>
        <end position="991"/>
    </location>
</feature>
<name>A0A438DM09_VITVI</name>
<organism evidence="7 8">
    <name type="scientific">Vitis vinifera</name>
    <name type="common">Grape</name>
    <dbReference type="NCBI Taxonomy" id="29760"/>
    <lineage>
        <taxon>Eukaryota</taxon>
        <taxon>Viridiplantae</taxon>
        <taxon>Streptophyta</taxon>
        <taxon>Embryophyta</taxon>
        <taxon>Tracheophyta</taxon>
        <taxon>Spermatophyta</taxon>
        <taxon>Magnoliopsida</taxon>
        <taxon>eudicotyledons</taxon>
        <taxon>Gunneridae</taxon>
        <taxon>Pentapetalae</taxon>
        <taxon>rosids</taxon>
        <taxon>Vitales</taxon>
        <taxon>Vitaceae</taxon>
        <taxon>Viteae</taxon>
        <taxon>Vitis</taxon>
    </lineage>
</organism>
<dbReference type="Pfam" id="PF13976">
    <property type="entry name" value="gag_pre-integrs"/>
    <property type="match status" value="1"/>
</dbReference>
<dbReference type="GO" id="GO:0008270">
    <property type="term" value="F:zinc ion binding"/>
    <property type="evidence" value="ECO:0007669"/>
    <property type="project" value="UniProtKB-KW"/>
</dbReference>
<dbReference type="InterPro" id="IPR001584">
    <property type="entry name" value="Integrase_cat-core"/>
</dbReference>
<evidence type="ECO:0000313" key="8">
    <source>
        <dbReference type="Proteomes" id="UP000288805"/>
    </source>
</evidence>
<evidence type="ECO:0000313" key="7">
    <source>
        <dbReference type="EMBL" id="RVW36492.1"/>
    </source>
</evidence>
<evidence type="ECO:0000256" key="3">
    <source>
        <dbReference type="SAM" id="MobiDB-lite"/>
    </source>
</evidence>
<dbReference type="InterPro" id="IPR012337">
    <property type="entry name" value="RNaseH-like_sf"/>
</dbReference>
<reference evidence="7 8" key="1">
    <citation type="journal article" date="2018" name="PLoS Genet.">
        <title>Population sequencing reveals clonal diversity and ancestral inbreeding in the grapevine cultivar Chardonnay.</title>
        <authorList>
            <person name="Roach M.J."/>
            <person name="Johnson D.L."/>
            <person name="Bohlmann J."/>
            <person name="van Vuuren H.J."/>
            <person name="Jones S.J."/>
            <person name="Pretorius I.S."/>
            <person name="Schmidt S.A."/>
            <person name="Borneman A.R."/>
        </authorList>
    </citation>
    <scope>NUCLEOTIDE SEQUENCE [LARGE SCALE GENOMIC DNA]</scope>
    <source>
        <strain evidence="8">cv. Chardonnay</strain>
        <tissue evidence="7">Leaf</tissue>
    </source>
</reference>
<dbReference type="Pfam" id="PF00665">
    <property type="entry name" value="rve"/>
    <property type="match status" value="1"/>
</dbReference>
<keyword evidence="4" id="KW-0732">Signal</keyword>
<dbReference type="GO" id="GO:0003676">
    <property type="term" value="F:nucleic acid binding"/>
    <property type="evidence" value="ECO:0007669"/>
    <property type="project" value="InterPro"/>
</dbReference>
<feature type="region of interest" description="Disordered" evidence="3">
    <location>
        <begin position="298"/>
        <end position="336"/>
    </location>
</feature>
<dbReference type="InterPro" id="IPR036397">
    <property type="entry name" value="RNaseH_sf"/>
</dbReference>
<dbReference type="InterPro" id="IPR054722">
    <property type="entry name" value="PolX-like_BBD"/>
</dbReference>
<keyword evidence="1" id="KW-0064">Aspartyl protease</keyword>
<dbReference type="InterPro" id="IPR043502">
    <property type="entry name" value="DNA/RNA_pol_sf"/>
</dbReference>
<keyword evidence="2" id="KW-0479">Metal-binding</keyword>
<dbReference type="PROSITE" id="PS50158">
    <property type="entry name" value="ZF_CCHC"/>
    <property type="match status" value="1"/>
</dbReference>
<dbReference type="InterPro" id="IPR001878">
    <property type="entry name" value="Znf_CCHC"/>
</dbReference>
<dbReference type="GO" id="GO:0015074">
    <property type="term" value="P:DNA integration"/>
    <property type="evidence" value="ECO:0007669"/>
    <property type="project" value="InterPro"/>
</dbReference>
<evidence type="ECO:0000256" key="1">
    <source>
        <dbReference type="ARBA" id="ARBA00022750"/>
    </source>
</evidence>
<dbReference type="Proteomes" id="UP000288805">
    <property type="component" value="Unassembled WGS sequence"/>
</dbReference>
<feature type="compositionally biased region" description="Polar residues" evidence="3">
    <location>
        <begin position="311"/>
        <end position="329"/>
    </location>
</feature>
<comment type="caution">
    <text evidence="7">The sequence shown here is derived from an EMBL/GenBank/DDBJ whole genome shotgun (WGS) entry which is preliminary data.</text>
</comment>
<evidence type="ECO:0000256" key="4">
    <source>
        <dbReference type="SAM" id="SignalP"/>
    </source>
</evidence>
<dbReference type="InterPro" id="IPR029472">
    <property type="entry name" value="Copia-like_N"/>
</dbReference>